<organism evidence="1 2">
    <name type="scientific">Trichogramma kaykai</name>
    <dbReference type="NCBI Taxonomy" id="54128"/>
    <lineage>
        <taxon>Eukaryota</taxon>
        <taxon>Metazoa</taxon>
        <taxon>Ecdysozoa</taxon>
        <taxon>Arthropoda</taxon>
        <taxon>Hexapoda</taxon>
        <taxon>Insecta</taxon>
        <taxon>Pterygota</taxon>
        <taxon>Neoptera</taxon>
        <taxon>Endopterygota</taxon>
        <taxon>Hymenoptera</taxon>
        <taxon>Apocrita</taxon>
        <taxon>Proctotrupomorpha</taxon>
        <taxon>Chalcidoidea</taxon>
        <taxon>Trichogrammatidae</taxon>
        <taxon>Trichogramma</taxon>
    </lineage>
</organism>
<proteinExistence type="predicted"/>
<sequence>MLRIFTRSGIVQSRIQIIHNFTHNFKFILPYDKFGNHMYSLQDTQFLINSSRGHFYQSNIRAIHSRSLAYRISPHVAQHIVCYDSATLRERQLTKTVRSRITCRCPSDGHSYIENSEAARSSGEKIGLPLLPYARVLIRANRGGCMLISTITATHDFSQK</sequence>
<dbReference type="EMBL" id="JBJJXI010000002">
    <property type="protein sequence ID" value="KAL3407753.1"/>
    <property type="molecule type" value="Genomic_DNA"/>
</dbReference>
<gene>
    <name evidence="1" type="ORF">TKK_000015</name>
</gene>
<reference evidence="1 2" key="1">
    <citation type="journal article" date="2024" name="bioRxiv">
        <title>A reference genome for Trichogramma kaykai: A tiny desert-dwelling parasitoid wasp with competing sex-ratio distorters.</title>
        <authorList>
            <person name="Culotta J."/>
            <person name="Lindsey A.R."/>
        </authorList>
    </citation>
    <scope>NUCLEOTIDE SEQUENCE [LARGE SCALE GENOMIC DNA]</scope>
    <source>
        <strain evidence="1 2">KSX58</strain>
    </source>
</reference>
<protein>
    <submittedName>
        <fullName evidence="1">Uncharacterized protein</fullName>
    </submittedName>
</protein>
<keyword evidence="2" id="KW-1185">Reference proteome</keyword>
<accession>A0ABD2XQM9</accession>
<dbReference type="Proteomes" id="UP001627154">
    <property type="component" value="Unassembled WGS sequence"/>
</dbReference>
<evidence type="ECO:0000313" key="1">
    <source>
        <dbReference type="EMBL" id="KAL3407753.1"/>
    </source>
</evidence>
<dbReference type="AlphaFoldDB" id="A0ABD2XQM9"/>
<evidence type="ECO:0000313" key="2">
    <source>
        <dbReference type="Proteomes" id="UP001627154"/>
    </source>
</evidence>
<name>A0ABD2XQM9_9HYME</name>
<comment type="caution">
    <text evidence="1">The sequence shown here is derived from an EMBL/GenBank/DDBJ whole genome shotgun (WGS) entry which is preliminary data.</text>
</comment>